<comment type="similarity">
    <text evidence="2">Belongs to the AB hydrolase superfamily. MetX family.</text>
</comment>
<dbReference type="GO" id="GO:0009092">
    <property type="term" value="P:homoserine metabolic process"/>
    <property type="evidence" value="ECO:0007669"/>
    <property type="project" value="TreeGrafter"/>
</dbReference>
<name>A0A6N4SMF0_CYTH3</name>
<dbReference type="InterPro" id="IPR000073">
    <property type="entry name" value="AB_hydrolase_1"/>
</dbReference>
<feature type="binding site" evidence="2">
    <location>
        <position position="201"/>
    </location>
    <ligand>
        <name>substrate</name>
    </ligand>
</feature>
<feature type="active site" evidence="2 3">
    <location>
        <position position="289"/>
    </location>
</feature>
<dbReference type="Proteomes" id="UP000001822">
    <property type="component" value="Chromosome"/>
</dbReference>
<keyword evidence="1 2" id="KW-0808">Transferase</keyword>
<keyword evidence="2" id="KW-0486">Methionine biosynthesis</keyword>
<evidence type="ECO:0000256" key="2">
    <source>
        <dbReference type="HAMAP-Rule" id="MF_00296"/>
    </source>
</evidence>
<dbReference type="Pfam" id="PF00561">
    <property type="entry name" value="Abhydrolase_1"/>
    <property type="match status" value="1"/>
</dbReference>
<protein>
    <recommendedName>
        <fullName evidence="2">Homoserine O-acetyltransferase</fullName>
        <shortName evidence="2">HAT</shortName>
        <ecNumber evidence="2">2.3.1.31</ecNumber>
    </recommendedName>
    <alternativeName>
        <fullName evidence="2">Homoserine transacetylase</fullName>
        <shortName evidence="2">HTA</shortName>
    </alternativeName>
</protein>
<evidence type="ECO:0000256" key="3">
    <source>
        <dbReference type="PIRSR" id="PIRSR000443-1"/>
    </source>
</evidence>
<dbReference type="EMBL" id="CP000383">
    <property type="protein sequence ID" value="ABG57429.1"/>
    <property type="molecule type" value="Genomic_DNA"/>
</dbReference>
<feature type="domain" description="AB hydrolase-1" evidence="4">
    <location>
        <begin position="42"/>
        <end position="324"/>
    </location>
</feature>
<comment type="subunit">
    <text evidence="2">Homodimer.</text>
</comment>
<evidence type="ECO:0000313" key="5">
    <source>
        <dbReference type="EMBL" id="ABG57429.1"/>
    </source>
</evidence>
<dbReference type="InterPro" id="IPR008220">
    <property type="entry name" value="HAT_MetX-like"/>
</dbReference>
<feature type="active site" description="Nucleophile" evidence="2 3">
    <location>
        <position position="135"/>
    </location>
</feature>
<dbReference type="Gene3D" id="3.40.50.1820">
    <property type="entry name" value="alpha/beta hydrolase"/>
    <property type="match status" value="1"/>
</dbReference>
<dbReference type="UniPathway" id="UPA00051">
    <property type="reaction ID" value="UER00074"/>
</dbReference>
<keyword evidence="2" id="KW-0028">Amino-acid biosynthesis</keyword>
<dbReference type="EC" id="2.3.1.31" evidence="2"/>
<evidence type="ECO:0000313" key="6">
    <source>
        <dbReference type="Proteomes" id="UP000001822"/>
    </source>
</evidence>
<keyword evidence="2" id="KW-0963">Cytoplasm</keyword>
<comment type="function">
    <text evidence="2">Transfers an acetyl group from acetyl-CoA to L-homoserine, forming acetyl-L-homoserine.</text>
</comment>
<dbReference type="SUPFAM" id="SSF53474">
    <property type="entry name" value="alpha/beta-Hydrolases"/>
    <property type="match status" value="1"/>
</dbReference>
<reference evidence="5 6" key="1">
    <citation type="journal article" date="2007" name="Appl. Environ. Microbiol.">
        <title>Genome sequence of the cellulolytic gliding bacterium Cytophaga hutchinsonii.</title>
        <authorList>
            <person name="Xie G."/>
            <person name="Bruce D.C."/>
            <person name="Challacombe J.F."/>
            <person name="Chertkov O."/>
            <person name="Detter J.C."/>
            <person name="Gilna P."/>
            <person name="Han C.S."/>
            <person name="Lucas S."/>
            <person name="Misra M."/>
            <person name="Myers G.L."/>
            <person name="Richardson P."/>
            <person name="Tapia R."/>
            <person name="Thayer N."/>
            <person name="Thompson L.S."/>
            <person name="Brettin T.S."/>
            <person name="Henrissat B."/>
            <person name="Wilson D.B."/>
            <person name="McBride M.J."/>
        </authorList>
    </citation>
    <scope>NUCLEOTIDE SEQUENCE [LARGE SCALE GENOMIC DNA]</scope>
    <source>
        <strain evidence="6">ATCC 33406 / DSM 1761 / CIP 103989 / NBRC 15051 / NCIMB 9469 / D465</strain>
    </source>
</reference>
<accession>A0A6N4SMF0</accession>
<dbReference type="GO" id="GO:0009086">
    <property type="term" value="P:methionine biosynthetic process"/>
    <property type="evidence" value="ECO:0007669"/>
    <property type="project" value="UniProtKB-UniRule"/>
</dbReference>
<comment type="pathway">
    <text evidence="2">Amino-acid biosynthesis; L-methionine biosynthesis via de novo pathway; O-acetyl-L-homoserine from L-homoserine: step 1/1.</text>
</comment>
<dbReference type="RefSeq" id="WP_011583545.1">
    <property type="nucleotide sequence ID" value="NC_008255.1"/>
</dbReference>
<comment type="caution">
    <text evidence="2">Lacks conserved residue(s) required for the propagation of feature annotation.</text>
</comment>
<dbReference type="InterPro" id="IPR029058">
    <property type="entry name" value="AB_hydrolase_fold"/>
</dbReference>
<dbReference type="HAMAP" id="MF_00296">
    <property type="entry name" value="MetX_acyltransf"/>
    <property type="match status" value="1"/>
</dbReference>
<dbReference type="GO" id="GO:0004414">
    <property type="term" value="F:homoserine O-acetyltransferase activity"/>
    <property type="evidence" value="ECO:0007669"/>
    <property type="project" value="UniProtKB-UniRule"/>
</dbReference>
<dbReference type="PANTHER" id="PTHR32268:SF11">
    <property type="entry name" value="HOMOSERINE O-ACETYLTRANSFERASE"/>
    <property type="match status" value="1"/>
</dbReference>
<dbReference type="PANTHER" id="PTHR32268">
    <property type="entry name" value="HOMOSERINE O-ACETYLTRANSFERASE"/>
    <property type="match status" value="1"/>
</dbReference>
<feature type="active site" evidence="2 3">
    <location>
        <position position="318"/>
    </location>
</feature>
<evidence type="ECO:0000256" key="1">
    <source>
        <dbReference type="ARBA" id="ARBA00022679"/>
    </source>
</evidence>
<gene>
    <name evidence="5" type="primary">metX</name>
    <name evidence="2" type="synonym">metXA</name>
    <name evidence="5" type="ordered locus">CHU_0136</name>
</gene>
<dbReference type="NCBIfam" id="TIGR01392">
    <property type="entry name" value="homoserO_Ac_trn"/>
    <property type="match status" value="1"/>
</dbReference>
<dbReference type="GO" id="GO:0005737">
    <property type="term" value="C:cytoplasm"/>
    <property type="evidence" value="ECO:0007669"/>
    <property type="project" value="UniProtKB-SubCell"/>
</dbReference>
<dbReference type="PIRSF" id="PIRSF000443">
    <property type="entry name" value="Homoser_Ac_trans"/>
    <property type="match status" value="1"/>
</dbReference>
<dbReference type="AlphaFoldDB" id="A0A6N4SMF0"/>
<organism evidence="5 6">
    <name type="scientific">Cytophaga hutchinsonii (strain ATCC 33406 / DSM 1761 / CIP 103989 / NBRC 15051 / NCIMB 9469 / D465)</name>
    <dbReference type="NCBI Taxonomy" id="269798"/>
    <lineage>
        <taxon>Bacteria</taxon>
        <taxon>Pseudomonadati</taxon>
        <taxon>Bacteroidota</taxon>
        <taxon>Cytophagia</taxon>
        <taxon>Cytophagales</taxon>
        <taxon>Cytophagaceae</taxon>
        <taxon>Cytophaga</taxon>
    </lineage>
</organism>
<sequence>MEYHIYTHKSPVTLESGAVLPEVRIQYSTSGIRNADEDNIIWVCHALTANSDVESWWPGLVGTDYLYNPQEHFIVCANILSSCYGTTGPTETNPETNKPYFLSFPVVTIRDMVTIHDILREHLEIKKIHTLIGGSLGGQQAMEWAIQQPHLFQHLILLSTNAFHSPWGIAFNESQRMAIDMDPTWKNPSLDAGREGLKTARSIAMLSYRSYETYVETQREEDSSKTDDYRAITYQHYQGDKLVKRFNCHSYWYLSKAMDSHHVGRNRESAAAALASIRSKTLVIGISSDILFPVCEQEYVAKHISGAQYVCIDSLYGHDGFLTETDKLDVVIRNFYLE</sequence>
<feature type="binding site" evidence="2">
    <location>
        <position position="319"/>
    </location>
    <ligand>
        <name>substrate</name>
    </ligand>
</feature>
<proteinExistence type="inferred from homology"/>
<dbReference type="KEGG" id="chu:CHU_0136"/>
<keyword evidence="6" id="KW-1185">Reference proteome</keyword>
<comment type="catalytic activity">
    <reaction evidence="2">
        <text>L-homoserine + acetyl-CoA = O-acetyl-L-homoserine + CoA</text>
        <dbReference type="Rhea" id="RHEA:13701"/>
        <dbReference type="ChEBI" id="CHEBI:57287"/>
        <dbReference type="ChEBI" id="CHEBI:57288"/>
        <dbReference type="ChEBI" id="CHEBI:57476"/>
        <dbReference type="ChEBI" id="CHEBI:57716"/>
        <dbReference type="EC" id="2.3.1.31"/>
    </reaction>
</comment>
<comment type="subcellular location">
    <subcellularLocation>
        <location evidence="2">Cytoplasm</location>
    </subcellularLocation>
</comment>
<evidence type="ECO:0000259" key="4">
    <source>
        <dbReference type="Pfam" id="PF00561"/>
    </source>
</evidence>
<keyword evidence="2 5" id="KW-0012">Acyltransferase</keyword>